<dbReference type="SUPFAM" id="SSF48452">
    <property type="entry name" value="TPR-like"/>
    <property type="match status" value="1"/>
</dbReference>
<evidence type="ECO:0000313" key="4">
    <source>
        <dbReference type="EMBL" id="XCJ74666.1"/>
    </source>
</evidence>
<dbReference type="InterPro" id="IPR005158">
    <property type="entry name" value="BTAD"/>
</dbReference>
<dbReference type="EMBL" id="CP159534">
    <property type="protein sequence ID" value="XCJ74666.1"/>
    <property type="molecule type" value="Genomic_DNA"/>
</dbReference>
<dbReference type="Pfam" id="PF03704">
    <property type="entry name" value="BTAD"/>
    <property type="match status" value="1"/>
</dbReference>
<sequence>MEPVVPASSRQRRPDRHPTVMRAAQGSSDRCGRTFPPSIAMPDSFPPLALPFSIRTLVPHGEVDAGCIQPRSLGGSVLQVSVLPSLHVRTTTGEVLLGPAQQQLIAYLATRAQPSPREQAATDLFPRVPLRRASARLRQLIWRTQQTAPLLAQARSSIAIAKNVNIDFREALTVIQRIERGDTLHGGWELLSRPLLKDLDTPWAEELRHSWDLRRLAALEQLAVQHMRSGELRPAILLADRASEVNPLREAPRRIAVTCCVRAGEPAEAHVRVRDFEALLRRELGIGPSRQLVQALASPGTPVGQGIRAA</sequence>
<dbReference type="InterPro" id="IPR011990">
    <property type="entry name" value="TPR-like_helical_dom_sf"/>
</dbReference>
<evidence type="ECO:0000256" key="1">
    <source>
        <dbReference type="ARBA" id="ARBA00023012"/>
    </source>
</evidence>
<dbReference type="PANTHER" id="PTHR35807">
    <property type="entry name" value="TRANSCRIPTIONAL REGULATOR REDD-RELATED"/>
    <property type="match status" value="1"/>
</dbReference>
<keyword evidence="1" id="KW-0902">Two-component regulatory system</keyword>
<dbReference type="RefSeq" id="WP_353946103.1">
    <property type="nucleotide sequence ID" value="NZ_CP159534.1"/>
</dbReference>
<organism evidence="4">
    <name type="scientific">Streptomyces tabacisoli</name>
    <dbReference type="NCBI Taxonomy" id="3156398"/>
    <lineage>
        <taxon>Bacteria</taxon>
        <taxon>Bacillati</taxon>
        <taxon>Actinomycetota</taxon>
        <taxon>Actinomycetes</taxon>
        <taxon>Kitasatosporales</taxon>
        <taxon>Streptomycetaceae</taxon>
        <taxon>Streptomyces</taxon>
    </lineage>
</organism>
<protein>
    <submittedName>
        <fullName evidence="4">Bacterial transcriptional activator domain-containing protein</fullName>
    </submittedName>
</protein>
<dbReference type="KEGG" id="stac:ABII15_33930"/>
<dbReference type="Gene3D" id="1.10.10.10">
    <property type="entry name" value="Winged helix-like DNA-binding domain superfamily/Winged helix DNA-binding domain"/>
    <property type="match status" value="1"/>
</dbReference>
<dbReference type="SMART" id="SM01043">
    <property type="entry name" value="BTAD"/>
    <property type="match status" value="1"/>
</dbReference>
<gene>
    <name evidence="4" type="ORF">ABII15_33930</name>
</gene>
<feature type="domain" description="Bacterial transcriptional activator" evidence="3">
    <location>
        <begin position="166"/>
        <end position="297"/>
    </location>
</feature>
<feature type="region of interest" description="Disordered" evidence="2">
    <location>
        <begin position="1"/>
        <end position="32"/>
    </location>
</feature>
<evidence type="ECO:0000256" key="2">
    <source>
        <dbReference type="SAM" id="MobiDB-lite"/>
    </source>
</evidence>
<dbReference type="Gene3D" id="1.25.40.10">
    <property type="entry name" value="Tetratricopeptide repeat domain"/>
    <property type="match status" value="1"/>
</dbReference>
<dbReference type="GO" id="GO:0000160">
    <property type="term" value="P:phosphorelay signal transduction system"/>
    <property type="evidence" value="ECO:0007669"/>
    <property type="project" value="UniProtKB-KW"/>
</dbReference>
<reference evidence="4" key="1">
    <citation type="submission" date="2024-06" db="EMBL/GenBank/DDBJ databases">
        <title>Streptomyces sp. strain HUAS MG91 genome sequences.</title>
        <authorList>
            <person name="Mo P."/>
        </authorList>
    </citation>
    <scope>NUCLEOTIDE SEQUENCE</scope>
    <source>
        <strain evidence="4">HUAS MG91</strain>
    </source>
</reference>
<accession>A0AAU8J167</accession>
<proteinExistence type="predicted"/>
<dbReference type="InterPro" id="IPR051677">
    <property type="entry name" value="AfsR-DnrI-RedD_regulator"/>
</dbReference>
<dbReference type="AlphaFoldDB" id="A0AAU8J167"/>
<dbReference type="InterPro" id="IPR036388">
    <property type="entry name" value="WH-like_DNA-bd_sf"/>
</dbReference>
<evidence type="ECO:0000259" key="3">
    <source>
        <dbReference type="SMART" id="SM01043"/>
    </source>
</evidence>
<name>A0AAU8J167_9ACTN</name>